<evidence type="ECO:0000256" key="2">
    <source>
        <dbReference type="ARBA" id="ARBA00022737"/>
    </source>
</evidence>
<dbReference type="Proteomes" id="UP000694925">
    <property type="component" value="Unplaced"/>
</dbReference>
<dbReference type="InterPro" id="IPR025875">
    <property type="entry name" value="Leu-rich_rpt_4"/>
</dbReference>
<dbReference type="PANTHER" id="PTHR46282">
    <property type="entry name" value="LEUCINE-RICH MELANOCYTE DIFFERENTIATION-ASSOCIATED PROTEIN"/>
    <property type="match status" value="1"/>
</dbReference>
<accession>A0AAJ7JBS6</accession>
<dbReference type="InterPro" id="IPR032675">
    <property type="entry name" value="LRR_dom_sf"/>
</dbReference>
<dbReference type="AlphaFoldDB" id="A0AAJ7JBS6"/>
<keyword evidence="3" id="KW-1185">Reference proteome</keyword>
<keyword evidence="2" id="KW-0677">Repeat</keyword>
<dbReference type="RefSeq" id="XP_017889650.1">
    <property type="nucleotide sequence ID" value="XM_018034161.2"/>
</dbReference>
<dbReference type="SUPFAM" id="SSF52058">
    <property type="entry name" value="L domain-like"/>
    <property type="match status" value="1"/>
</dbReference>
<gene>
    <name evidence="4" type="primary">LOC108630716</name>
</gene>
<dbReference type="Pfam" id="PF00560">
    <property type="entry name" value="LRR_1"/>
    <property type="match status" value="1"/>
</dbReference>
<dbReference type="Gene3D" id="3.80.10.10">
    <property type="entry name" value="Ribonuclease Inhibitor"/>
    <property type="match status" value="1"/>
</dbReference>
<sequence length="261" mass="29565">MIIFLVAQYCACKMAERSQQDFNRSALTVRCGRARYTGQRAEKIPAGLVGVVGDDCTSLDLSYNELTSITAVKQYQRLQELVLDNNKLRDLKTLPHIPSLTTLSLNNNKISDIDGALKRIAECCPKVVYVSLLGNPGCPDQLTNPTSTDEEDYDRYRLYAIYTLPSTLRFLDSRPVTEQERKDAERRGKFSRTVKLVPEFSSKVAPNPAEEFDDIFFNINYTPLPRSLRDPLDHKGAFGKCKYRYSGKNSEGNRFISNNDL</sequence>
<dbReference type="InterPro" id="IPR043313">
    <property type="entry name" value="LRMDA"/>
</dbReference>
<dbReference type="PANTHER" id="PTHR46282:SF2">
    <property type="entry name" value="LEUCINE-RICH MELANOCYTE DIFFERENTIATION-ASSOCIATED PROTEIN"/>
    <property type="match status" value="1"/>
</dbReference>
<proteinExistence type="predicted"/>
<protein>
    <submittedName>
        <fullName evidence="4">Leucine-rich melanocyte differentiation-associated protein-like</fullName>
    </submittedName>
</protein>
<organism evidence="3 4">
    <name type="scientific">Ceratina calcarata</name>
    <dbReference type="NCBI Taxonomy" id="156304"/>
    <lineage>
        <taxon>Eukaryota</taxon>
        <taxon>Metazoa</taxon>
        <taxon>Ecdysozoa</taxon>
        <taxon>Arthropoda</taxon>
        <taxon>Hexapoda</taxon>
        <taxon>Insecta</taxon>
        <taxon>Pterygota</taxon>
        <taxon>Neoptera</taxon>
        <taxon>Endopterygota</taxon>
        <taxon>Hymenoptera</taxon>
        <taxon>Apocrita</taxon>
        <taxon>Aculeata</taxon>
        <taxon>Apoidea</taxon>
        <taxon>Anthophila</taxon>
        <taxon>Apidae</taxon>
        <taxon>Ceratina</taxon>
        <taxon>Zadontomerus</taxon>
    </lineage>
</organism>
<evidence type="ECO:0000313" key="3">
    <source>
        <dbReference type="Proteomes" id="UP000694925"/>
    </source>
</evidence>
<dbReference type="InterPro" id="IPR001611">
    <property type="entry name" value="Leu-rich_rpt"/>
</dbReference>
<keyword evidence="1" id="KW-0433">Leucine-rich repeat</keyword>
<dbReference type="KEGG" id="ccal:108630716"/>
<dbReference type="PROSITE" id="PS51450">
    <property type="entry name" value="LRR"/>
    <property type="match status" value="2"/>
</dbReference>
<reference evidence="4" key="1">
    <citation type="submission" date="2025-08" db="UniProtKB">
        <authorList>
            <consortium name="RefSeq"/>
        </authorList>
    </citation>
    <scope>IDENTIFICATION</scope>
    <source>
        <tissue evidence="4">Whole body</tissue>
    </source>
</reference>
<dbReference type="GeneID" id="108630716"/>
<dbReference type="Pfam" id="PF12799">
    <property type="entry name" value="LRR_4"/>
    <property type="match status" value="1"/>
</dbReference>
<name>A0AAJ7JBS6_9HYME</name>
<dbReference type="FunFam" id="3.80.10.10:FF:000695">
    <property type="entry name" value="leucine-rich melanocyte differentiation-associated protein"/>
    <property type="match status" value="1"/>
</dbReference>
<evidence type="ECO:0000313" key="4">
    <source>
        <dbReference type="RefSeq" id="XP_017889650.1"/>
    </source>
</evidence>
<evidence type="ECO:0000256" key="1">
    <source>
        <dbReference type="ARBA" id="ARBA00022614"/>
    </source>
</evidence>